<evidence type="ECO:0000313" key="3">
    <source>
        <dbReference type="Proteomes" id="UP001437256"/>
    </source>
</evidence>
<name>A0ABR2ZAH0_9AGAR</name>
<comment type="caution">
    <text evidence="2">The sequence shown here is derived from an EMBL/GenBank/DDBJ whole genome shotgun (WGS) entry which is preliminary data.</text>
</comment>
<proteinExistence type="predicted"/>
<organism evidence="2 3">
    <name type="scientific">Marasmius tenuissimus</name>
    <dbReference type="NCBI Taxonomy" id="585030"/>
    <lineage>
        <taxon>Eukaryota</taxon>
        <taxon>Fungi</taxon>
        <taxon>Dikarya</taxon>
        <taxon>Basidiomycota</taxon>
        <taxon>Agaricomycotina</taxon>
        <taxon>Agaricomycetes</taxon>
        <taxon>Agaricomycetidae</taxon>
        <taxon>Agaricales</taxon>
        <taxon>Marasmiineae</taxon>
        <taxon>Marasmiaceae</taxon>
        <taxon>Marasmius</taxon>
    </lineage>
</organism>
<reference evidence="2 3" key="1">
    <citation type="submission" date="2024-05" db="EMBL/GenBank/DDBJ databases">
        <title>A draft genome resource for the thread blight pathogen Marasmius tenuissimus strain MS-2.</title>
        <authorList>
            <person name="Yulfo-Soto G.E."/>
            <person name="Baruah I.K."/>
            <person name="Amoako-Attah I."/>
            <person name="Bukari Y."/>
            <person name="Meinhardt L.W."/>
            <person name="Bailey B.A."/>
            <person name="Cohen S.P."/>
        </authorList>
    </citation>
    <scope>NUCLEOTIDE SEQUENCE [LARGE SCALE GENOMIC DNA]</scope>
    <source>
        <strain evidence="2 3">MS-2</strain>
    </source>
</reference>
<feature type="compositionally biased region" description="Polar residues" evidence="1">
    <location>
        <begin position="559"/>
        <end position="572"/>
    </location>
</feature>
<sequence>MLAQQIPQDQHNYLIFTFCARGLISAISTITPYPSRDPTMEGQDHPDRPRSQALPEDDRHHPATQEMQTPATPISTLQLVTRHPWLERTHRTESAQGMIPTSVLGQRWQMAQALAGDPRQSDTASTIPSTHLFYRPLVEGQTEQVHTCNLSWPPASMSHPNVQFPVNNNSLDSTSRTLAPILNAFNHTFGNSVLQIVTAMESLLHSIQSSNQNNIVLQDLLQQALDTREQGSDATVPVVSQTHPPSVRPPSVRGTAAPQPQYGYTLFGSPLFLQRFSVPPPTPSHHTPSVAHFSVPPPTPCLPPPPVPYSSYPLSMVTAHPHQRVYLLIEVALGHVTNALASIKKALELIGKDTFAAWEPNVLDAILQIGLIGHIRAADDTRDTSFATRPIIAPDEPSAESSNEHIKEFGRYMANDSAVLQILRLRISDNIHTSLPSANDRGLSRTARELYAAIKRQYGLGNSTVFKTSRDSLYAMMVDDMSKVLSYTENYQKQAMTLAQANDDLDWSDMIHHFAACLPDSPVISNLKYRLINMIATQHCNVDTLNESTKAITNQMVTWSSNKNPKKSQNGDVNGGANGGAEERN</sequence>
<keyword evidence="3" id="KW-1185">Reference proteome</keyword>
<evidence type="ECO:0000313" key="2">
    <source>
        <dbReference type="EMBL" id="KAL0058571.1"/>
    </source>
</evidence>
<feature type="compositionally biased region" description="Basic and acidic residues" evidence="1">
    <location>
        <begin position="38"/>
        <end position="63"/>
    </location>
</feature>
<dbReference type="EMBL" id="JBBXMP010000298">
    <property type="protein sequence ID" value="KAL0058571.1"/>
    <property type="molecule type" value="Genomic_DNA"/>
</dbReference>
<evidence type="ECO:0000256" key="1">
    <source>
        <dbReference type="SAM" id="MobiDB-lite"/>
    </source>
</evidence>
<gene>
    <name evidence="2" type="ORF">AAF712_014744</name>
</gene>
<accession>A0ABR2ZAH0</accession>
<feature type="region of interest" description="Disordered" evidence="1">
    <location>
        <begin position="559"/>
        <end position="585"/>
    </location>
</feature>
<dbReference type="Proteomes" id="UP001437256">
    <property type="component" value="Unassembled WGS sequence"/>
</dbReference>
<protein>
    <submittedName>
        <fullName evidence="2">Uncharacterized protein</fullName>
    </submittedName>
</protein>
<feature type="region of interest" description="Disordered" evidence="1">
    <location>
        <begin position="234"/>
        <end position="254"/>
    </location>
</feature>
<feature type="region of interest" description="Disordered" evidence="1">
    <location>
        <begin position="32"/>
        <end position="72"/>
    </location>
</feature>